<keyword evidence="3" id="KW-0611">Plant defense</keyword>
<dbReference type="Pfam" id="PF00011">
    <property type="entry name" value="HSP20"/>
    <property type="match status" value="1"/>
</dbReference>
<organism evidence="9 10">
    <name type="scientific">Cuscuta australis</name>
    <dbReference type="NCBI Taxonomy" id="267555"/>
    <lineage>
        <taxon>Eukaryota</taxon>
        <taxon>Viridiplantae</taxon>
        <taxon>Streptophyta</taxon>
        <taxon>Embryophyta</taxon>
        <taxon>Tracheophyta</taxon>
        <taxon>Spermatophyta</taxon>
        <taxon>Magnoliopsida</taxon>
        <taxon>eudicotyledons</taxon>
        <taxon>Gunneridae</taxon>
        <taxon>Pentapetalae</taxon>
        <taxon>asterids</taxon>
        <taxon>lamiids</taxon>
        <taxon>Solanales</taxon>
        <taxon>Convolvulaceae</taxon>
        <taxon>Cuscuteae</taxon>
        <taxon>Cuscuta</taxon>
        <taxon>Cuscuta subgen. Grammica</taxon>
        <taxon>Cuscuta sect. Cleistogrammica</taxon>
    </lineage>
</organism>
<dbReference type="GO" id="GO:0034605">
    <property type="term" value="P:cellular response to heat"/>
    <property type="evidence" value="ECO:0007669"/>
    <property type="project" value="TreeGrafter"/>
</dbReference>
<evidence type="ECO:0000256" key="1">
    <source>
        <dbReference type="ARBA" id="ARBA00004162"/>
    </source>
</evidence>
<evidence type="ECO:0000256" key="7">
    <source>
        <dbReference type="SAM" id="Phobius"/>
    </source>
</evidence>
<keyword evidence="2" id="KW-1003">Cell membrane</keyword>
<reference evidence="9 10" key="1">
    <citation type="submission" date="2018-06" db="EMBL/GenBank/DDBJ databases">
        <title>The Genome of Cuscuta australis (Dodder) Provides Insight into the Evolution of Plant Parasitism.</title>
        <authorList>
            <person name="Liu H."/>
        </authorList>
    </citation>
    <scope>NUCLEOTIDE SEQUENCE [LARGE SCALE GENOMIC DNA]</scope>
    <source>
        <strain evidence="10">cv. Yunnan</strain>
        <tissue evidence="9">Vines</tissue>
    </source>
</reference>
<gene>
    <name evidence="9" type="ORF">DM860_009936</name>
</gene>
<feature type="compositionally biased region" description="Basic and acidic residues" evidence="6">
    <location>
        <begin position="153"/>
        <end position="171"/>
    </location>
</feature>
<feature type="compositionally biased region" description="Polar residues" evidence="6">
    <location>
        <begin position="172"/>
        <end position="186"/>
    </location>
</feature>
<comment type="subcellular location">
    <subcellularLocation>
        <location evidence="1">Cell membrane</location>
        <topology evidence="1">Single-pass membrane protein</topology>
    </subcellularLocation>
</comment>
<feature type="compositionally biased region" description="Basic and acidic residues" evidence="6">
    <location>
        <begin position="245"/>
        <end position="262"/>
    </location>
</feature>
<evidence type="ECO:0000256" key="6">
    <source>
        <dbReference type="SAM" id="MobiDB-lite"/>
    </source>
</evidence>
<dbReference type="GO" id="GO:0005886">
    <property type="term" value="C:plasma membrane"/>
    <property type="evidence" value="ECO:0007669"/>
    <property type="project" value="UniProtKB-SubCell"/>
</dbReference>
<feature type="region of interest" description="Disordered" evidence="6">
    <location>
        <begin position="150"/>
        <end position="280"/>
    </location>
</feature>
<feature type="domain" description="SHSP" evidence="8">
    <location>
        <begin position="54"/>
        <end position="166"/>
    </location>
</feature>
<feature type="compositionally biased region" description="Polar residues" evidence="6">
    <location>
        <begin position="271"/>
        <end position="280"/>
    </location>
</feature>
<keyword evidence="10" id="KW-1185">Reference proteome</keyword>
<evidence type="ECO:0000259" key="8">
    <source>
        <dbReference type="PROSITE" id="PS01031"/>
    </source>
</evidence>
<dbReference type="PANTHER" id="PTHR43670">
    <property type="entry name" value="HEAT SHOCK PROTEIN 26"/>
    <property type="match status" value="1"/>
</dbReference>
<dbReference type="CDD" id="cd06464">
    <property type="entry name" value="ACD_sHsps-like"/>
    <property type="match status" value="1"/>
</dbReference>
<comment type="similarity">
    <text evidence="4 5">Belongs to the small heat shock protein (HSP20) family.</text>
</comment>
<dbReference type="PANTHER" id="PTHR43670:SF114">
    <property type="entry name" value="OS05G0592000 PROTEIN"/>
    <property type="match status" value="1"/>
</dbReference>
<accession>A0A328DCD2</accession>
<evidence type="ECO:0000256" key="4">
    <source>
        <dbReference type="PROSITE-ProRule" id="PRU00285"/>
    </source>
</evidence>
<sequence>MQMASLISFLLVYINPKGRVLNPRTDKRLRKKIAEEGEDQTRRRRTEMASNMTKTNTPPPPRVYVGFKPKVEISEDGTVIKIHFPGFKKEQLQIQHIKTTPGKLRITGERHAHRDKWLKTEEEFLISPDCDTGKIKAVFQSGGILSVTLPKKTASETEKQQEGTREQRESGQEQAKGQTSSTSQASKKVAPESSKPQETRKESNKKAEEQENSKPMDPQGKGKAVSEEVPKPEEPKSHTQQAKPAEPKDAKSVTGRSSDDAKSSSAIKEGSASQITKNATSTEGYEYGTFAEMKSRRYEKTMNLVLVVLAVIGIGLYVKNIYDY</sequence>
<keyword evidence="7" id="KW-1133">Transmembrane helix</keyword>
<dbReference type="Gene3D" id="2.60.40.790">
    <property type="match status" value="1"/>
</dbReference>
<keyword evidence="7" id="KW-0472">Membrane</keyword>
<evidence type="ECO:0000256" key="3">
    <source>
        <dbReference type="ARBA" id="ARBA00022821"/>
    </source>
</evidence>
<dbReference type="Proteomes" id="UP000249390">
    <property type="component" value="Unassembled WGS sequence"/>
</dbReference>
<dbReference type="EMBL" id="NQVE01000161">
    <property type="protein sequence ID" value="RAL43154.1"/>
    <property type="molecule type" value="Genomic_DNA"/>
</dbReference>
<protein>
    <recommendedName>
        <fullName evidence="8">SHSP domain-containing protein</fullName>
    </recommendedName>
</protein>
<proteinExistence type="inferred from homology"/>
<dbReference type="InterPro" id="IPR002068">
    <property type="entry name" value="A-crystallin/Hsp20_dom"/>
</dbReference>
<feature type="compositionally biased region" description="Basic and acidic residues" evidence="6">
    <location>
        <begin position="32"/>
        <end position="41"/>
    </location>
</feature>
<dbReference type="SUPFAM" id="SSF49764">
    <property type="entry name" value="HSP20-like chaperones"/>
    <property type="match status" value="1"/>
</dbReference>
<dbReference type="InterPro" id="IPR008978">
    <property type="entry name" value="HSP20-like_chaperone"/>
</dbReference>
<comment type="caution">
    <text evidence="9">The sequence shown here is derived from an EMBL/GenBank/DDBJ whole genome shotgun (WGS) entry which is preliminary data.</text>
</comment>
<feature type="compositionally biased region" description="Basic and acidic residues" evidence="6">
    <location>
        <begin position="224"/>
        <end position="237"/>
    </location>
</feature>
<dbReference type="PROSITE" id="PS01031">
    <property type="entry name" value="SHSP"/>
    <property type="match status" value="1"/>
</dbReference>
<name>A0A328DCD2_9ASTE</name>
<evidence type="ECO:0000256" key="2">
    <source>
        <dbReference type="ARBA" id="ARBA00022475"/>
    </source>
</evidence>
<feature type="compositionally biased region" description="Basic and acidic residues" evidence="6">
    <location>
        <begin position="195"/>
        <end position="214"/>
    </location>
</feature>
<evidence type="ECO:0000313" key="9">
    <source>
        <dbReference type="EMBL" id="RAL43154.1"/>
    </source>
</evidence>
<feature type="transmembrane region" description="Helical" evidence="7">
    <location>
        <begin position="301"/>
        <end position="318"/>
    </location>
</feature>
<keyword evidence="7" id="KW-0812">Transmembrane</keyword>
<dbReference type="GO" id="GO:0006952">
    <property type="term" value="P:defense response"/>
    <property type="evidence" value="ECO:0007669"/>
    <property type="project" value="UniProtKB-KW"/>
</dbReference>
<dbReference type="AlphaFoldDB" id="A0A328DCD2"/>
<evidence type="ECO:0000256" key="5">
    <source>
        <dbReference type="RuleBase" id="RU003616"/>
    </source>
</evidence>
<feature type="region of interest" description="Disordered" evidence="6">
    <location>
        <begin position="31"/>
        <end position="60"/>
    </location>
</feature>
<evidence type="ECO:0000313" key="10">
    <source>
        <dbReference type="Proteomes" id="UP000249390"/>
    </source>
</evidence>